<dbReference type="Proteomes" id="UP000183788">
    <property type="component" value="Unassembled WGS sequence"/>
</dbReference>
<dbReference type="STRING" id="1004.SAMN05661012_02557"/>
<name>A0A1K1QAS8_9BACT</name>
<evidence type="ECO:0000256" key="1">
    <source>
        <dbReference type="SAM" id="Phobius"/>
    </source>
</evidence>
<dbReference type="EMBL" id="CP140154">
    <property type="protein sequence ID" value="WQG86624.1"/>
    <property type="molecule type" value="Genomic_DNA"/>
</dbReference>
<gene>
    <name evidence="2" type="ORF">SAMN05661012_02557</name>
    <name evidence="3" type="ORF">SR876_16930</name>
</gene>
<dbReference type="AlphaFoldDB" id="A0A1K1QAS8"/>
<protein>
    <submittedName>
        <fullName evidence="2">Uncharacterized protein</fullName>
    </submittedName>
</protein>
<dbReference type="Proteomes" id="UP001326715">
    <property type="component" value="Chromosome"/>
</dbReference>
<reference evidence="2 4" key="1">
    <citation type="submission" date="2016-11" db="EMBL/GenBank/DDBJ databases">
        <authorList>
            <person name="Jaros S."/>
            <person name="Januszkiewicz K."/>
            <person name="Wedrychowicz H."/>
        </authorList>
    </citation>
    <scope>NUCLEOTIDE SEQUENCE [LARGE SCALE GENOMIC DNA]</scope>
    <source>
        <strain evidence="2 4">DSM 784</strain>
    </source>
</reference>
<dbReference type="RefSeq" id="WP_072360546.1">
    <property type="nucleotide sequence ID" value="NZ_CP139972.1"/>
</dbReference>
<sequence>MDQANLLVANPSTEALNNQNQQPSTTSASIAGASSGTLLVLLASNLPDTYPLKSWLVIIAPSVSIAFSLIWKFLIREKNAYYKRKRVVKFKKLLLKKIEAALSDGLISPEEAAALKRKMIEIELQSIDNLANKIKTIEFEE</sequence>
<keyword evidence="1" id="KW-1133">Transmembrane helix</keyword>
<reference evidence="3 5" key="2">
    <citation type="submission" date="2023-11" db="EMBL/GenBank/DDBJ databases">
        <title>MicrobeMod: A computational toolkit for identifying prokaryotic methylation and restriction-modification with nanopore sequencing.</title>
        <authorList>
            <person name="Crits-Christoph A."/>
            <person name="Kang S.C."/>
            <person name="Lee H."/>
            <person name="Ostrov N."/>
        </authorList>
    </citation>
    <scope>NUCLEOTIDE SEQUENCE [LARGE SCALE GENOMIC DNA]</scope>
    <source>
        <strain evidence="3 5">ATCC 23090</strain>
    </source>
</reference>
<evidence type="ECO:0000313" key="3">
    <source>
        <dbReference type="EMBL" id="WQG86624.1"/>
    </source>
</evidence>
<dbReference type="EMBL" id="FPIZ01000007">
    <property type="protein sequence ID" value="SFW56294.1"/>
    <property type="molecule type" value="Genomic_DNA"/>
</dbReference>
<feature type="transmembrane region" description="Helical" evidence="1">
    <location>
        <begin position="55"/>
        <end position="75"/>
    </location>
</feature>
<dbReference type="OrthoDB" id="672962at2"/>
<keyword evidence="1" id="KW-0812">Transmembrane</keyword>
<evidence type="ECO:0000313" key="5">
    <source>
        <dbReference type="Proteomes" id="UP001326715"/>
    </source>
</evidence>
<evidence type="ECO:0000313" key="4">
    <source>
        <dbReference type="Proteomes" id="UP000183788"/>
    </source>
</evidence>
<keyword evidence="1" id="KW-0472">Membrane</keyword>
<evidence type="ECO:0000313" key="2">
    <source>
        <dbReference type="EMBL" id="SFW56294.1"/>
    </source>
</evidence>
<proteinExistence type="predicted"/>
<keyword evidence="5" id="KW-1185">Reference proteome</keyword>
<organism evidence="2 4">
    <name type="scientific">Chitinophaga sancti</name>
    <dbReference type="NCBI Taxonomy" id="1004"/>
    <lineage>
        <taxon>Bacteria</taxon>
        <taxon>Pseudomonadati</taxon>
        <taxon>Bacteroidota</taxon>
        <taxon>Chitinophagia</taxon>
        <taxon>Chitinophagales</taxon>
        <taxon>Chitinophagaceae</taxon>
        <taxon>Chitinophaga</taxon>
    </lineage>
</organism>
<accession>A0A1K1QAS8</accession>